<dbReference type="Proteomes" id="UP000235388">
    <property type="component" value="Unassembled WGS sequence"/>
</dbReference>
<name>A0A2N5TVG5_9BASI</name>
<keyword evidence="4" id="KW-1185">Reference proteome</keyword>
<dbReference type="AlphaFoldDB" id="A0A2N5TVG5"/>
<proteinExistence type="predicted"/>
<comment type="caution">
    <text evidence="2">The sequence shown here is derived from an EMBL/GenBank/DDBJ whole genome shotgun (WGS) entry which is preliminary data.</text>
</comment>
<evidence type="ECO:0000313" key="2">
    <source>
        <dbReference type="EMBL" id="PLW29469.1"/>
    </source>
</evidence>
<protein>
    <submittedName>
        <fullName evidence="2">Uncharacterized protein</fullName>
    </submittedName>
</protein>
<organism evidence="2 5">
    <name type="scientific">Puccinia coronata f. sp. avenae</name>
    <dbReference type="NCBI Taxonomy" id="200324"/>
    <lineage>
        <taxon>Eukaryota</taxon>
        <taxon>Fungi</taxon>
        <taxon>Dikarya</taxon>
        <taxon>Basidiomycota</taxon>
        <taxon>Pucciniomycotina</taxon>
        <taxon>Pucciniomycetes</taxon>
        <taxon>Pucciniales</taxon>
        <taxon>Pucciniaceae</taxon>
        <taxon>Puccinia</taxon>
    </lineage>
</organism>
<evidence type="ECO:0000313" key="3">
    <source>
        <dbReference type="EMBL" id="PLW34731.1"/>
    </source>
</evidence>
<evidence type="ECO:0000256" key="1">
    <source>
        <dbReference type="SAM" id="MobiDB-lite"/>
    </source>
</evidence>
<feature type="region of interest" description="Disordered" evidence="1">
    <location>
        <begin position="18"/>
        <end position="46"/>
    </location>
</feature>
<dbReference type="EMBL" id="PGCJ01000271">
    <property type="protein sequence ID" value="PLW34731.1"/>
    <property type="molecule type" value="Genomic_DNA"/>
</dbReference>
<gene>
    <name evidence="3" type="ORF">PCANC_15056</name>
    <name evidence="2" type="ORF">PCASD_16789</name>
</gene>
<evidence type="ECO:0000313" key="5">
    <source>
        <dbReference type="Proteomes" id="UP000235392"/>
    </source>
</evidence>
<dbReference type="Proteomes" id="UP000235392">
    <property type="component" value="Unassembled WGS sequence"/>
</dbReference>
<sequence length="81" mass="9116">MSDALPKFDRSTIADALTSTRKSPEDLHHTPKHSNPTSTFIKPTCSADSSGTLRRSISVINSERLKRQEYVFAHWVFGKAR</sequence>
<feature type="compositionally biased region" description="Polar residues" evidence="1">
    <location>
        <begin position="33"/>
        <end position="46"/>
    </location>
</feature>
<evidence type="ECO:0000313" key="4">
    <source>
        <dbReference type="Proteomes" id="UP000235388"/>
    </source>
</evidence>
<accession>A0A2N5TVG5</accession>
<dbReference type="EMBL" id="PGCI01000330">
    <property type="protein sequence ID" value="PLW29469.1"/>
    <property type="molecule type" value="Genomic_DNA"/>
</dbReference>
<reference evidence="4 5" key="1">
    <citation type="submission" date="2017-11" db="EMBL/GenBank/DDBJ databases">
        <title>De novo assembly and phasing of dikaryotic genomes from two isolates of Puccinia coronata f. sp. avenae, the causal agent of oat crown rust.</title>
        <authorList>
            <person name="Miller M.E."/>
            <person name="Zhang Y."/>
            <person name="Omidvar V."/>
            <person name="Sperschneider J."/>
            <person name="Schwessinger B."/>
            <person name="Raley C."/>
            <person name="Palmer J.M."/>
            <person name="Garnica D."/>
            <person name="Upadhyaya N."/>
            <person name="Rathjen J."/>
            <person name="Taylor J.M."/>
            <person name="Park R.F."/>
            <person name="Dodds P.N."/>
            <person name="Hirsch C.D."/>
            <person name="Kianian S.F."/>
            <person name="Figueroa M."/>
        </authorList>
    </citation>
    <scope>NUCLEOTIDE SEQUENCE [LARGE SCALE GENOMIC DNA]</scope>
    <source>
        <strain evidence="3">12NC29</strain>
        <strain evidence="2">12SD80</strain>
    </source>
</reference>